<dbReference type="EMBL" id="AWSD01000106">
    <property type="protein sequence ID" value="ERH20550.1"/>
    <property type="molecule type" value="Genomic_DNA"/>
</dbReference>
<organism evidence="1 2">
    <name type="scientific">Actinomyces johnsonii F0510</name>
    <dbReference type="NCBI Taxonomy" id="1227262"/>
    <lineage>
        <taxon>Bacteria</taxon>
        <taxon>Bacillati</taxon>
        <taxon>Actinomycetota</taxon>
        <taxon>Actinomycetes</taxon>
        <taxon>Actinomycetales</taxon>
        <taxon>Actinomycetaceae</taxon>
        <taxon>Actinomyces</taxon>
    </lineage>
</organism>
<dbReference type="AlphaFoldDB" id="U1PXI8"/>
<evidence type="ECO:0000313" key="1">
    <source>
        <dbReference type="EMBL" id="ERH20550.1"/>
    </source>
</evidence>
<sequence length="61" mass="6762">MSALWTLGRLRDRLCGDTVAGLGSLIQGPASLFPSWPWLLLKCPKVVVQRRLRPESCPESV</sequence>
<proteinExistence type="predicted"/>
<protein>
    <submittedName>
        <fullName evidence="1">Uncharacterized protein</fullName>
    </submittedName>
</protein>
<accession>U1PXI8</accession>
<name>U1PXI8_9ACTO</name>
<comment type="caution">
    <text evidence="1">The sequence shown here is derived from an EMBL/GenBank/DDBJ whole genome shotgun (WGS) entry which is preliminary data.</text>
</comment>
<gene>
    <name evidence="1" type="ORF">HMPREF1549_01160</name>
</gene>
<evidence type="ECO:0000313" key="2">
    <source>
        <dbReference type="Proteomes" id="UP000016498"/>
    </source>
</evidence>
<dbReference type="Proteomes" id="UP000016498">
    <property type="component" value="Unassembled WGS sequence"/>
</dbReference>
<reference evidence="1 2" key="1">
    <citation type="submission" date="2013-06" db="EMBL/GenBank/DDBJ databases">
        <authorList>
            <person name="Weinstock G."/>
            <person name="Sodergren E."/>
            <person name="Lobos E.A."/>
            <person name="Fulton L."/>
            <person name="Fulton R."/>
            <person name="Courtney L."/>
            <person name="Fronick C."/>
            <person name="O'Laughlin M."/>
            <person name="Godfrey J."/>
            <person name="Wilson R.M."/>
            <person name="Miner T."/>
            <person name="Farmer C."/>
            <person name="Delehaunty K."/>
            <person name="Cordes M."/>
            <person name="Minx P."/>
            <person name="Tomlinson C."/>
            <person name="Chen J."/>
            <person name="Wollam A."/>
            <person name="Pepin K.H."/>
            <person name="Bhonagiri V."/>
            <person name="Zhang X."/>
            <person name="Warren W."/>
            <person name="Mitreva M."/>
            <person name="Mardis E.R."/>
            <person name="Wilson R.K."/>
        </authorList>
    </citation>
    <scope>NUCLEOTIDE SEQUENCE [LARGE SCALE GENOMIC DNA]</scope>
    <source>
        <strain evidence="1 2">F0510</strain>
    </source>
</reference>
<dbReference type="HOGENOM" id="CLU_2912051_0_0_11"/>